<evidence type="ECO:0000313" key="1">
    <source>
        <dbReference type="EMBL" id="CUW87423.1"/>
    </source>
</evidence>
<organism evidence="1 2">
    <name type="scientific">Agrobacterium genomosp. 2 str. CFBP 5494</name>
    <dbReference type="NCBI Taxonomy" id="1183436"/>
    <lineage>
        <taxon>Bacteria</taxon>
        <taxon>Pseudomonadati</taxon>
        <taxon>Pseudomonadota</taxon>
        <taxon>Alphaproteobacteria</taxon>
        <taxon>Hyphomicrobiales</taxon>
        <taxon>Rhizobiaceae</taxon>
        <taxon>Rhizobium/Agrobacterium group</taxon>
        <taxon>Agrobacterium</taxon>
        <taxon>Agrobacterium tumefaciens complex</taxon>
    </lineage>
</organism>
<sequence>METKKKSWITLLNPFNWLFALFEPILRFLGLMPPPRTDGFENLQKADVDEAAEDAKRTEEAIDAIMKEMSPAEVVKAYATASPEDRATMDLSALDAGGQDWLQSLSADDLTLLSMSTTGGCARSLEARAVKPIYPRPAAETEKAEILKIPTLEDVEEEKRAFVAARYRELFHAPGIANTNPRYVPSGTVH</sequence>
<proteinExistence type="predicted"/>
<accession>A0A9W5EYW6</accession>
<dbReference type="AlphaFoldDB" id="A0A9W5EYW6"/>
<protein>
    <submittedName>
        <fullName evidence="1">Uncharacterized protein</fullName>
    </submittedName>
</protein>
<comment type="caution">
    <text evidence="1">The sequence shown here is derived from an EMBL/GenBank/DDBJ whole genome shotgun (WGS) entry which is preliminary data.</text>
</comment>
<gene>
    <name evidence="1" type="ORF">AGR2A_Cc120039</name>
</gene>
<keyword evidence="2" id="KW-1185">Reference proteome</keyword>
<evidence type="ECO:0000313" key="2">
    <source>
        <dbReference type="Proteomes" id="UP000191933"/>
    </source>
</evidence>
<reference evidence="1 2" key="1">
    <citation type="submission" date="2016-01" db="EMBL/GenBank/DDBJ databases">
        <authorList>
            <person name="Regsiter A."/>
            <person name="william w."/>
        </authorList>
    </citation>
    <scope>NUCLEOTIDE SEQUENCE [LARGE SCALE GENOMIC DNA]</scope>
    <source>
        <strain evidence="1 2">CFBP 5494</strain>
    </source>
</reference>
<dbReference type="Proteomes" id="UP000191933">
    <property type="component" value="Unassembled WGS sequence"/>
</dbReference>
<name>A0A9W5EYW6_9HYPH</name>
<dbReference type="EMBL" id="FBVY01000004">
    <property type="protein sequence ID" value="CUW87423.1"/>
    <property type="molecule type" value="Genomic_DNA"/>
</dbReference>
<dbReference type="RefSeq" id="WP_080822683.1">
    <property type="nucleotide sequence ID" value="NZ_LT009718.1"/>
</dbReference>